<accession>A0A426ZR78</accession>
<dbReference type="AlphaFoldDB" id="A0A426ZR78"/>
<organism evidence="1 2">
    <name type="scientific">Ensete ventricosum</name>
    <name type="common">Abyssinian banana</name>
    <name type="synonym">Musa ensete</name>
    <dbReference type="NCBI Taxonomy" id="4639"/>
    <lineage>
        <taxon>Eukaryota</taxon>
        <taxon>Viridiplantae</taxon>
        <taxon>Streptophyta</taxon>
        <taxon>Embryophyta</taxon>
        <taxon>Tracheophyta</taxon>
        <taxon>Spermatophyta</taxon>
        <taxon>Magnoliopsida</taxon>
        <taxon>Liliopsida</taxon>
        <taxon>Zingiberales</taxon>
        <taxon>Musaceae</taxon>
        <taxon>Ensete</taxon>
    </lineage>
</organism>
<evidence type="ECO:0000313" key="2">
    <source>
        <dbReference type="Proteomes" id="UP000287651"/>
    </source>
</evidence>
<dbReference type="EMBL" id="AMZH03005385">
    <property type="protein sequence ID" value="RRT66532.1"/>
    <property type="molecule type" value="Genomic_DNA"/>
</dbReference>
<name>A0A426ZR78_ENSVE</name>
<sequence>MYRYARYIPYRQLIGTSVWYEIANLDFNNSKIADRPIQNARAMGGCCCGVQPKRCGREIGVADAALCFFLTTTKASTASVGNEDVERD</sequence>
<reference evidence="1 2" key="1">
    <citation type="journal article" date="2014" name="Agronomy (Basel)">
        <title>A Draft Genome Sequence for Ensete ventricosum, the Drought-Tolerant Tree Against Hunger.</title>
        <authorList>
            <person name="Harrison J."/>
            <person name="Moore K.A."/>
            <person name="Paszkiewicz K."/>
            <person name="Jones T."/>
            <person name="Grant M."/>
            <person name="Ambacheew D."/>
            <person name="Muzemil S."/>
            <person name="Studholme D.J."/>
        </authorList>
    </citation>
    <scope>NUCLEOTIDE SEQUENCE [LARGE SCALE GENOMIC DNA]</scope>
</reference>
<gene>
    <name evidence="1" type="ORF">B296_00009348</name>
</gene>
<dbReference type="Proteomes" id="UP000287651">
    <property type="component" value="Unassembled WGS sequence"/>
</dbReference>
<comment type="caution">
    <text evidence="1">The sequence shown here is derived from an EMBL/GenBank/DDBJ whole genome shotgun (WGS) entry which is preliminary data.</text>
</comment>
<proteinExistence type="predicted"/>
<protein>
    <submittedName>
        <fullName evidence="1">Uncharacterized protein</fullName>
    </submittedName>
</protein>
<evidence type="ECO:0000313" key="1">
    <source>
        <dbReference type="EMBL" id="RRT66532.1"/>
    </source>
</evidence>